<accession>A0A6J4M1M1</accession>
<gene>
    <name evidence="1" type="ORF">AVDCRST_MAG34-1360</name>
</gene>
<evidence type="ECO:0008006" key="2">
    <source>
        <dbReference type="Google" id="ProtNLM"/>
    </source>
</evidence>
<proteinExistence type="predicted"/>
<dbReference type="SUPFAM" id="SSF81301">
    <property type="entry name" value="Nucleotidyltransferase"/>
    <property type="match status" value="1"/>
</dbReference>
<name>A0A6J4M1M1_9ACTN</name>
<evidence type="ECO:0000313" key="1">
    <source>
        <dbReference type="EMBL" id="CAA9347822.1"/>
    </source>
</evidence>
<protein>
    <recommendedName>
        <fullName evidence="2">Amino acid transporter</fullName>
    </recommendedName>
</protein>
<dbReference type="Gene3D" id="3.30.460.40">
    <property type="match status" value="1"/>
</dbReference>
<organism evidence="1">
    <name type="scientific">uncultured Nocardioidaceae bacterium</name>
    <dbReference type="NCBI Taxonomy" id="253824"/>
    <lineage>
        <taxon>Bacteria</taxon>
        <taxon>Bacillati</taxon>
        <taxon>Actinomycetota</taxon>
        <taxon>Actinomycetes</taxon>
        <taxon>Propionibacteriales</taxon>
        <taxon>Nocardioidaceae</taxon>
        <taxon>environmental samples</taxon>
    </lineage>
</organism>
<sequence length="199" mass="22328">MPTDPGPWKPMTPSEVAGLLGGVDFPWWVAGGWAIDLFLGRQTRDHDDIDVLILRDDQGAMQQALSGWDLHAADPPGSLRHWRAGEVLSAGVHDIWCRRDPGSPWSLQIMIDDAQDGMWQYRSDNRITRPVSELDGNAVGDAARVLAPEVQLLQKSRSPRPKDEADFRAVRRMLGIDQRDWLVSSLTLVSPTHHWLTQL</sequence>
<dbReference type="AlphaFoldDB" id="A0A6J4M1M1"/>
<dbReference type="InterPro" id="IPR019646">
    <property type="entry name" value="Aminoglyc_AdlTrfase"/>
</dbReference>
<dbReference type="EMBL" id="CADCUI010000031">
    <property type="protein sequence ID" value="CAA9347822.1"/>
    <property type="molecule type" value="Genomic_DNA"/>
</dbReference>
<reference evidence="1" key="1">
    <citation type="submission" date="2020-02" db="EMBL/GenBank/DDBJ databases">
        <authorList>
            <person name="Meier V. D."/>
        </authorList>
    </citation>
    <scope>NUCLEOTIDE SEQUENCE</scope>
    <source>
        <strain evidence="1">AVDCRST_MAG34</strain>
    </source>
</reference>
<dbReference type="InterPro" id="IPR043519">
    <property type="entry name" value="NT_sf"/>
</dbReference>
<dbReference type="Pfam" id="PF10706">
    <property type="entry name" value="Aminoglyc_resit"/>
    <property type="match status" value="1"/>
</dbReference>